<dbReference type="EMBL" id="JEMA01000431">
    <property type="protein sequence ID" value="KYF70052.1"/>
    <property type="molecule type" value="Genomic_DNA"/>
</dbReference>
<evidence type="ECO:0000256" key="6">
    <source>
        <dbReference type="ARBA" id="ARBA00022643"/>
    </source>
</evidence>
<dbReference type="PROSITE" id="PS00787">
    <property type="entry name" value="CHORISMATE_SYNTHASE_1"/>
    <property type="match status" value="1"/>
</dbReference>
<dbReference type="NCBIfam" id="TIGR00033">
    <property type="entry name" value="aroC"/>
    <property type="match status" value="1"/>
</dbReference>
<dbReference type="SUPFAM" id="SSF103263">
    <property type="entry name" value="Chorismate synthase, AroC"/>
    <property type="match status" value="1"/>
</dbReference>
<feature type="binding site" evidence="11">
    <location>
        <position position="302"/>
    </location>
    <ligand>
        <name>FMN</name>
        <dbReference type="ChEBI" id="CHEBI:58210"/>
    </ligand>
</feature>
<evidence type="ECO:0000256" key="7">
    <source>
        <dbReference type="ARBA" id="ARBA00022827"/>
    </source>
</evidence>
<dbReference type="OrthoDB" id="9771806at2"/>
<keyword evidence="4 11" id="KW-0028">Amino-acid biosynthesis</keyword>
<dbReference type="PANTHER" id="PTHR21085">
    <property type="entry name" value="CHORISMATE SYNTHASE"/>
    <property type="match status" value="1"/>
</dbReference>
<name>A0A150QQD9_SORCE</name>
<evidence type="ECO:0000256" key="3">
    <source>
        <dbReference type="ARBA" id="ARBA00013036"/>
    </source>
</evidence>
<comment type="similarity">
    <text evidence="2 11 12">Belongs to the chorismate synthase family.</text>
</comment>
<evidence type="ECO:0000256" key="10">
    <source>
        <dbReference type="ARBA" id="ARBA00023239"/>
    </source>
</evidence>
<keyword evidence="10 11" id="KW-0456">Lyase</keyword>
<dbReference type="PIRSF" id="PIRSF001456">
    <property type="entry name" value="Chorismate_synth"/>
    <property type="match status" value="1"/>
</dbReference>
<dbReference type="FunFam" id="3.60.150.10:FF:000002">
    <property type="entry name" value="Chorismate synthase"/>
    <property type="match status" value="1"/>
</dbReference>
<keyword evidence="6 11" id="KW-0288">FMN</keyword>
<keyword evidence="7 11" id="KW-0274">FAD</keyword>
<reference evidence="13 14" key="1">
    <citation type="submission" date="2014-02" db="EMBL/GenBank/DDBJ databases">
        <title>The small core and large imbalanced accessory genome model reveals a collaborative survival strategy of Sorangium cellulosum strains in nature.</title>
        <authorList>
            <person name="Han K."/>
            <person name="Peng R."/>
            <person name="Blom J."/>
            <person name="Li Y.-Z."/>
        </authorList>
    </citation>
    <scope>NUCLEOTIDE SEQUENCE [LARGE SCALE GENOMIC DNA]</scope>
    <source>
        <strain evidence="13 14">So0008-312</strain>
    </source>
</reference>
<evidence type="ECO:0000313" key="14">
    <source>
        <dbReference type="Proteomes" id="UP000075260"/>
    </source>
</evidence>
<feature type="binding site" evidence="11">
    <location>
        <position position="42"/>
    </location>
    <ligand>
        <name>NADP(+)</name>
        <dbReference type="ChEBI" id="CHEBI:58349"/>
    </ligand>
</feature>
<dbReference type="Proteomes" id="UP000075260">
    <property type="component" value="Unassembled WGS sequence"/>
</dbReference>
<comment type="subunit">
    <text evidence="11">Homotetramer.</text>
</comment>
<dbReference type="RefSeq" id="WP_061607909.1">
    <property type="nucleotide sequence ID" value="NZ_CP162579.1"/>
</dbReference>
<evidence type="ECO:0000256" key="8">
    <source>
        <dbReference type="ARBA" id="ARBA00022857"/>
    </source>
</evidence>
<evidence type="ECO:0000256" key="1">
    <source>
        <dbReference type="ARBA" id="ARBA00005044"/>
    </source>
</evidence>
<dbReference type="InterPro" id="IPR020541">
    <property type="entry name" value="Chorismate_synthase_CS"/>
</dbReference>
<evidence type="ECO:0000256" key="4">
    <source>
        <dbReference type="ARBA" id="ARBA00022605"/>
    </source>
</evidence>
<dbReference type="PANTHER" id="PTHR21085:SF0">
    <property type="entry name" value="CHORISMATE SYNTHASE"/>
    <property type="match status" value="1"/>
</dbReference>
<comment type="pathway">
    <text evidence="1 11 12">Metabolic intermediate biosynthesis; chorismate biosynthesis; chorismate from D-erythrose 4-phosphate and phosphoenolpyruvate: step 7/7.</text>
</comment>
<comment type="cofactor">
    <cofactor evidence="11 12">
        <name>FMNH2</name>
        <dbReference type="ChEBI" id="CHEBI:57618"/>
    </cofactor>
    <text evidence="11 12">Reduced FMN (FMNH(2)).</text>
</comment>
<dbReference type="AlphaFoldDB" id="A0A150QQD9"/>
<gene>
    <name evidence="11" type="primary">aroC</name>
    <name evidence="13" type="ORF">BE15_10330</name>
</gene>
<dbReference type="HAMAP" id="MF_00300">
    <property type="entry name" value="Chorismate_synth"/>
    <property type="match status" value="1"/>
</dbReference>
<sequence length="394" mass="41734">MTQLRWLSAGESHGPELVATVEGIPAGMPLLAEDVDEDLARRQRGYGRGGRMKIETDRVRLVAGVRGGETLGGPIAMVIENRDHASWAGRMGPEPFPEPPEALTRPRPGHADLAGGLKYARRDLRDVLERASARETAARVAVGGVCRKLLRSVGVEVFAHVLSIGPVRSQISAASGLGDLPLTELRERARASDLACVDAAAAQAMRDAIREAAHRGDTLGGVFEVIATGLPPGLGSHVQWDRKLDGRLAQALMSIQAIKGVEIGIGFEAARISGSEVHDPIGYDQASSAFTRPSNRAGGLEGGITNGMPLICRAAMKPIATLKRALPSVDVRTKEQFDAAFERSDVCAVAAASVVGEAMVAITLAAALLEKFGGDSLTELSRNVDTYLQQVRSY</sequence>
<feature type="binding site" evidence="11">
    <location>
        <begin position="130"/>
        <end position="132"/>
    </location>
    <ligand>
        <name>FMN</name>
        <dbReference type="ChEBI" id="CHEBI:58210"/>
    </ligand>
</feature>
<comment type="caution">
    <text evidence="13">The sequence shown here is derived from an EMBL/GenBank/DDBJ whole genome shotgun (WGS) entry which is preliminary data.</text>
</comment>
<protein>
    <recommendedName>
        <fullName evidence="3 11">Chorismate synthase</fullName>
        <shortName evidence="11">CS</shortName>
        <ecNumber evidence="3 11">4.2.3.5</ecNumber>
    </recommendedName>
    <alternativeName>
        <fullName evidence="11">5-enolpyruvylshikimate-3-phosphate phospholyase</fullName>
    </alternativeName>
</protein>
<dbReference type="GO" id="GO:0004107">
    <property type="term" value="F:chorismate synthase activity"/>
    <property type="evidence" value="ECO:0007669"/>
    <property type="project" value="UniProtKB-UniRule"/>
</dbReference>
<evidence type="ECO:0000313" key="13">
    <source>
        <dbReference type="EMBL" id="KYF70052.1"/>
    </source>
</evidence>
<dbReference type="GO" id="GO:0009423">
    <property type="term" value="P:chorismate biosynthetic process"/>
    <property type="evidence" value="ECO:0007669"/>
    <property type="project" value="UniProtKB-UniRule"/>
</dbReference>
<dbReference type="InterPro" id="IPR035904">
    <property type="entry name" value="Chorismate_synth_AroC_sf"/>
</dbReference>
<dbReference type="EC" id="4.2.3.5" evidence="3 11"/>
<keyword evidence="9 11" id="KW-0057">Aromatic amino acid biosynthesis</keyword>
<feature type="binding site" evidence="11">
    <location>
        <position position="48"/>
    </location>
    <ligand>
        <name>NADP(+)</name>
        <dbReference type="ChEBI" id="CHEBI:58349"/>
    </ligand>
</feature>
<evidence type="ECO:0000256" key="12">
    <source>
        <dbReference type="RuleBase" id="RU000605"/>
    </source>
</evidence>
<evidence type="ECO:0000256" key="9">
    <source>
        <dbReference type="ARBA" id="ARBA00023141"/>
    </source>
</evidence>
<dbReference type="PROSITE" id="PS00789">
    <property type="entry name" value="CHORISMATE_SYNTHASE_3"/>
    <property type="match status" value="1"/>
</dbReference>
<accession>A0A150QQD9</accession>
<comment type="function">
    <text evidence="11">Catalyzes the anti-1,4-elimination of the C-3 phosphate and the C-6 proR hydrogen from 5-enolpyruvylshikimate-3-phosphate (EPSP) to yield chorismate, which is the branch point compound that serves as the starting substrate for the three terminal pathways of aromatic amino acid biosynthesis. This reaction introduces a second double bond into the aromatic ring system.</text>
</comment>
<dbReference type="Pfam" id="PF01264">
    <property type="entry name" value="Chorismate_synt"/>
    <property type="match status" value="1"/>
</dbReference>
<evidence type="ECO:0000256" key="11">
    <source>
        <dbReference type="HAMAP-Rule" id="MF_00300"/>
    </source>
</evidence>
<organism evidence="13 14">
    <name type="scientific">Sorangium cellulosum</name>
    <name type="common">Polyangium cellulosum</name>
    <dbReference type="NCBI Taxonomy" id="56"/>
    <lineage>
        <taxon>Bacteria</taxon>
        <taxon>Pseudomonadati</taxon>
        <taxon>Myxococcota</taxon>
        <taxon>Polyangia</taxon>
        <taxon>Polyangiales</taxon>
        <taxon>Polyangiaceae</taxon>
        <taxon>Sorangium</taxon>
    </lineage>
</organism>
<dbReference type="UniPathway" id="UPA00053">
    <property type="reaction ID" value="UER00090"/>
</dbReference>
<feature type="binding site" evidence="11">
    <location>
        <position position="343"/>
    </location>
    <ligand>
        <name>FMN</name>
        <dbReference type="ChEBI" id="CHEBI:58210"/>
    </ligand>
</feature>
<feature type="binding site" evidence="11">
    <location>
        <begin position="317"/>
        <end position="321"/>
    </location>
    <ligand>
        <name>FMN</name>
        <dbReference type="ChEBI" id="CHEBI:58210"/>
    </ligand>
</feature>
<dbReference type="InterPro" id="IPR000453">
    <property type="entry name" value="Chorismate_synth"/>
</dbReference>
<dbReference type="GO" id="GO:0010181">
    <property type="term" value="F:FMN binding"/>
    <property type="evidence" value="ECO:0007669"/>
    <property type="project" value="TreeGrafter"/>
</dbReference>
<proteinExistence type="inferred from homology"/>
<feature type="binding site" evidence="11">
    <location>
        <begin position="256"/>
        <end position="257"/>
    </location>
    <ligand>
        <name>FMN</name>
        <dbReference type="ChEBI" id="CHEBI:58210"/>
    </ligand>
</feature>
<dbReference type="GO" id="GO:0005829">
    <property type="term" value="C:cytosol"/>
    <property type="evidence" value="ECO:0007669"/>
    <property type="project" value="TreeGrafter"/>
</dbReference>
<dbReference type="Gene3D" id="3.60.150.10">
    <property type="entry name" value="Chorismate synthase AroC"/>
    <property type="match status" value="1"/>
</dbReference>
<keyword evidence="8 11" id="KW-0521">NADP</keyword>
<dbReference type="GO" id="GO:0009073">
    <property type="term" value="P:aromatic amino acid family biosynthetic process"/>
    <property type="evidence" value="ECO:0007669"/>
    <property type="project" value="UniProtKB-KW"/>
</dbReference>
<dbReference type="GO" id="GO:0008652">
    <property type="term" value="P:amino acid biosynthetic process"/>
    <property type="evidence" value="ECO:0007669"/>
    <property type="project" value="UniProtKB-KW"/>
</dbReference>
<evidence type="ECO:0000256" key="5">
    <source>
        <dbReference type="ARBA" id="ARBA00022630"/>
    </source>
</evidence>
<evidence type="ECO:0000256" key="2">
    <source>
        <dbReference type="ARBA" id="ARBA00008014"/>
    </source>
</evidence>
<comment type="catalytic activity">
    <reaction evidence="11 12">
        <text>5-O-(1-carboxyvinyl)-3-phosphoshikimate = chorismate + phosphate</text>
        <dbReference type="Rhea" id="RHEA:21020"/>
        <dbReference type="ChEBI" id="CHEBI:29748"/>
        <dbReference type="ChEBI" id="CHEBI:43474"/>
        <dbReference type="ChEBI" id="CHEBI:57701"/>
        <dbReference type="EC" id="4.2.3.5"/>
    </reaction>
</comment>
<dbReference type="CDD" id="cd07304">
    <property type="entry name" value="Chorismate_synthase"/>
    <property type="match status" value="1"/>
</dbReference>
<dbReference type="NCBIfam" id="NF003793">
    <property type="entry name" value="PRK05382.1"/>
    <property type="match status" value="1"/>
</dbReference>
<keyword evidence="5 11" id="KW-0285">Flavoprotein</keyword>